<dbReference type="Pfam" id="PF00567">
    <property type="entry name" value="TUDOR"/>
    <property type="match status" value="1"/>
</dbReference>
<keyword evidence="4" id="KW-1185">Reference proteome</keyword>
<dbReference type="OrthoDB" id="341421at2759"/>
<proteinExistence type="predicted"/>
<dbReference type="Proteomes" id="UP000249218">
    <property type="component" value="Unassembled WGS sequence"/>
</dbReference>
<evidence type="ECO:0000259" key="2">
    <source>
        <dbReference type="PROSITE" id="PS50304"/>
    </source>
</evidence>
<dbReference type="PANTHER" id="PTHR22948:SF29">
    <property type="entry name" value="FI02030P-RELATED"/>
    <property type="match status" value="1"/>
</dbReference>
<protein>
    <recommendedName>
        <fullName evidence="2">Tudor domain-containing protein</fullName>
    </recommendedName>
</protein>
<dbReference type="EMBL" id="KZ149915">
    <property type="protein sequence ID" value="PZC77969.1"/>
    <property type="molecule type" value="Genomic_DNA"/>
</dbReference>
<dbReference type="PANTHER" id="PTHR22948">
    <property type="entry name" value="TUDOR DOMAIN CONTAINING PROTEIN"/>
    <property type="match status" value="1"/>
</dbReference>
<sequence>MVEVMVGEVYSPSHFWLIRLGDQYHIAMENMMDEMTEYYNGPGGARTLARGAVRVGHYCSALFLRDWHRALIVRVLDSDTVKVRYVDYGTTAECYLNPRFEALESGATPNLEEIHAYLRDGIVLDYVAAYREHVPACLPPEPAPAPSDSPASDHPPDLPARIPLWLPSTPDACLPSPSSPTELSSPQVTSQRPLSPPAAPLALSPKDSEPCEAKAHSAINVQLDIHKQPNVNIPPDDNPQTECRRQSVVHPQPAAPCPPPGVVAPAWPGPYPPPGVVAPAWSAPYAPPGAVALSPAECDTYRRLVHVNPEAAHWYMAGALGRAMGPAMGPALGGPPHFPSPPPFGSVRAPPGFNI</sequence>
<dbReference type="GO" id="GO:0043186">
    <property type="term" value="C:P granule"/>
    <property type="evidence" value="ECO:0007669"/>
    <property type="project" value="TreeGrafter"/>
</dbReference>
<organism evidence="3 4">
    <name type="scientific">Helicoverpa armigera</name>
    <name type="common">Cotton bollworm</name>
    <name type="synonym">Heliothis armigera</name>
    <dbReference type="NCBI Taxonomy" id="29058"/>
    <lineage>
        <taxon>Eukaryota</taxon>
        <taxon>Metazoa</taxon>
        <taxon>Ecdysozoa</taxon>
        <taxon>Arthropoda</taxon>
        <taxon>Hexapoda</taxon>
        <taxon>Insecta</taxon>
        <taxon>Pterygota</taxon>
        <taxon>Neoptera</taxon>
        <taxon>Endopterygota</taxon>
        <taxon>Lepidoptera</taxon>
        <taxon>Glossata</taxon>
        <taxon>Ditrysia</taxon>
        <taxon>Noctuoidea</taxon>
        <taxon>Noctuidae</taxon>
        <taxon>Heliothinae</taxon>
        <taxon>Helicoverpa</taxon>
    </lineage>
</organism>
<evidence type="ECO:0000313" key="4">
    <source>
        <dbReference type="Proteomes" id="UP000249218"/>
    </source>
</evidence>
<name>A0A2W1BSB7_HELAM</name>
<evidence type="ECO:0000256" key="1">
    <source>
        <dbReference type="SAM" id="MobiDB-lite"/>
    </source>
</evidence>
<accession>A0A2W1BSB7</accession>
<feature type="region of interest" description="Disordered" evidence="1">
    <location>
        <begin position="333"/>
        <end position="355"/>
    </location>
</feature>
<dbReference type="InterPro" id="IPR050621">
    <property type="entry name" value="Tudor_domain_containing"/>
</dbReference>
<feature type="domain" description="Tudor" evidence="2">
    <location>
        <begin position="52"/>
        <end position="109"/>
    </location>
</feature>
<dbReference type="GO" id="GO:0030719">
    <property type="term" value="P:P granule organization"/>
    <property type="evidence" value="ECO:0007669"/>
    <property type="project" value="TreeGrafter"/>
</dbReference>
<dbReference type="Gene3D" id="2.30.30.140">
    <property type="match status" value="1"/>
</dbReference>
<dbReference type="PROSITE" id="PS50304">
    <property type="entry name" value="TUDOR"/>
    <property type="match status" value="1"/>
</dbReference>
<dbReference type="GO" id="GO:0034587">
    <property type="term" value="P:piRNA processing"/>
    <property type="evidence" value="ECO:0007669"/>
    <property type="project" value="TreeGrafter"/>
</dbReference>
<dbReference type="AlphaFoldDB" id="A0A2W1BSB7"/>
<dbReference type="SUPFAM" id="SSF63748">
    <property type="entry name" value="Tudor/PWWP/MBT"/>
    <property type="match status" value="1"/>
</dbReference>
<feature type="compositionally biased region" description="Low complexity" evidence="1">
    <location>
        <begin position="174"/>
        <end position="186"/>
    </location>
</feature>
<gene>
    <name evidence="3" type="primary">HaOG202711</name>
    <name evidence="3" type="ORF">B5X24_HaOG202711</name>
</gene>
<dbReference type="InterPro" id="IPR002999">
    <property type="entry name" value="Tudor"/>
</dbReference>
<feature type="region of interest" description="Disordered" evidence="1">
    <location>
        <begin position="139"/>
        <end position="214"/>
    </location>
</feature>
<dbReference type="GO" id="GO:0007283">
    <property type="term" value="P:spermatogenesis"/>
    <property type="evidence" value="ECO:0007669"/>
    <property type="project" value="TreeGrafter"/>
</dbReference>
<evidence type="ECO:0000313" key="3">
    <source>
        <dbReference type="EMBL" id="PZC77969.1"/>
    </source>
</evidence>
<reference evidence="3 4" key="1">
    <citation type="journal article" date="2017" name="BMC Biol.">
        <title>Genomic innovations, transcriptional plasticity and gene loss underlying the evolution and divergence of two highly polyphagous and invasive Helicoverpa pest species.</title>
        <authorList>
            <person name="Pearce S.L."/>
            <person name="Clarke D.F."/>
            <person name="East P.D."/>
            <person name="Elfekih S."/>
            <person name="Gordon K.H."/>
            <person name="Jermiin L.S."/>
            <person name="McGaughran A."/>
            <person name="Oakeshott J.G."/>
            <person name="Papanikolaou A."/>
            <person name="Perera O.P."/>
            <person name="Rane R.V."/>
            <person name="Richards S."/>
            <person name="Tay W.T."/>
            <person name="Walsh T.K."/>
            <person name="Anderson A."/>
            <person name="Anderson C.J."/>
            <person name="Asgari S."/>
            <person name="Board P.G."/>
            <person name="Bretschneider A."/>
            <person name="Campbell P.M."/>
            <person name="Chertemps T."/>
            <person name="Christeller J.T."/>
            <person name="Coppin C.W."/>
            <person name="Downes S.J."/>
            <person name="Duan G."/>
            <person name="Farnsworth C.A."/>
            <person name="Good R.T."/>
            <person name="Han L.B."/>
            <person name="Han Y.C."/>
            <person name="Hatje K."/>
            <person name="Horne I."/>
            <person name="Huang Y.P."/>
            <person name="Hughes D.S."/>
            <person name="Jacquin-Joly E."/>
            <person name="James W."/>
            <person name="Jhangiani S."/>
            <person name="Kollmar M."/>
            <person name="Kuwar S.S."/>
            <person name="Li S."/>
            <person name="Liu N.Y."/>
            <person name="Maibeche M.T."/>
            <person name="Miller J.R."/>
            <person name="Montagne N."/>
            <person name="Perry T."/>
            <person name="Qu J."/>
            <person name="Song S.V."/>
            <person name="Sutton G.G."/>
            <person name="Vogel H."/>
            <person name="Walenz B.P."/>
            <person name="Xu W."/>
            <person name="Zhang H.J."/>
            <person name="Zou Z."/>
            <person name="Batterham P."/>
            <person name="Edwards O.R."/>
            <person name="Feyereisen R."/>
            <person name="Gibbs R.A."/>
            <person name="Heckel D.G."/>
            <person name="McGrath A."/>
            <person name="Robin C."/>
            <person name="Scherer S.E."/>
            <person name="Worley K.C."/>
            <person name="Wu Y.D."/>
        </authorList>
    </citation>
    <scope>NUCLEOTIDE SEQUENCE [LARGE SCALE GENOMIC DNA]</scope>
    <source>
        <strain evidence="3">Harm_GR_Male_#8</strain>
        <tissue evidence="3">Whole organism</tissue>
    </source>
</reference>